<organism evidence="1 2">
    <name type="scientific">Agathobacter rectalis</name>
    <dbReference type="NCBI Taxonomy" id="39491"/>
    <lineage>
        <taxon>Bacteria</taxon>
        <taxon>Bacillati</taxon>
        <taxon>Bacillota</taxon>
        <taxon>Clostridia</taxon>
        <taxon>Lachnospirales</taxon>
        <taxon>Lachnospiraceae</taxon>
        <taxon>Agathobacter</taxon>
    </lineage>
</organism>
<proteinExistence type="predicted"/>
<accession>A0AAP3V8S7</accession>
<comment type="caution">
    <text evidence="1">The sequence shown here is derived from an EMBL/GenBank/DDBJ whole genome shotgun (WGS) entry which is preliminary data.</text>
</comment>
<dbReference type="EMBL" id="JAQLYE010000006">
    <property type="protein sequence ID" value="MDB8017278.1"/>
    <property type="molecule type" value="Genomic_DNA"/>
</dbReference>
<dbReference type="Proteomes" id="UP001212823">
    <property type="component" value="Unassembled WGS sequence"/>
</dbReference>
<sequence length="125" mass="13715">MAMIELRKEVETAALAELNRANAKFPLFASTHEGYAVTLEEVEEAQEAMDNVKSSMGVLWDRVRGREIAPFLEKETSPTAIYNQAIDAACEMVQVAAMLLKYEMSQAEAGHQAMDNSGMETGKVG</sequence>
<reference evidence="1" key="1">
    <citation type="submission" date="2023-01" db="EMBL/GenBank/DDBJ databases">
        <title>Human gut microbiome strain richness.</title>
        <authorList>
            <person name="Chen-Liaw A."/>
        </authorList>
    </citation>
    <scope>NUCLEOTIDE SEQUENCE</scope>
    <source>
        <strain evidence="1">1001283st1_D2_1001283B150209_150212</strain>
    </source>
</reference>
<protein>
    <submittedName>
        <fullName evidence="1">Uncharacterized protein</fullName>
    </submittedName>
</protein>
<evidence type="ECO:0000313" key="1">
    <source>
        <dbReference type="EMBL" id="MDB8017278.1"/>
    </source>
</evidence>
<evidence type="ECO:0000313" key="2">
    <source>
        <dbReference type="Proteomes" id="UP001212823"/>
    </source>
</evidence>
<dbReference type="AlphaFoldDB" id="A0AAP3V8S7"/>
<gene>
    <name evidence="1" type="ORF">PNE45_04445</name>
</gene>
<name>A0AAP3V8S7_9FIRM</name>
<dbReference type="RefSeq" id="WP_195371535.1">
    <property type="nucleotide sequence ID" value="NZ_JADPAO010000009.1"/>
</dbReference>